<evidence type="ECO:0000313" key="2">
    <source>
        <dbReference type="EMBL" id="KGO78792.1"/>
    </source>
</evidence>
<keyword evidence="3" id="KW-1185">Reference proteome</keyword>
<gene>
    <name evidence="2" type="ORF">Q763_16520</name>
</gene>
<dbReference type="Proteomes" id="UP000030129">
    <property type="component" value="Unassembled WGS sequence"/>
</dbReference>
<organism evidence="2 3">
    <name type="scientific">Flavobacterium beibuense F44-8</name>
    <dbReference type="NCBI Taxonomy" id="1406840"/>
    <lineage>
        <taxon>Bacteria</taxon>
        <taxon>Pseudomonadati</taxon>
        <taxon>Bacteroidota</taxon>
        <taxon>Flavobacteriia</taxon>
        <taxon>Flavobacteriales</taxon>
        <taxon>Flavobacteriaceae</taxon>
        <taxon>Flavobacterium</taxon>
    </lineage>
</organism>
<sequence>MKSCFVVILLGIVSLLGTSCEPQEVNQEPTQLSPYHSTYTVPTQLQGEYTKHTGAPKTGKEEVEITITPNHVSVKGLYDLDLNSYTIFVNSDCWLIIYLNDSFEIRISDYIKELNLIVVTLWENGVQTAELGVFDKTTAQ</sequence>
<dbReference type="AlphaFoldDB" id="A0A0A2LF96"/>
<name>A0A0A2LF96_9FLAO</name>
<accession>A0A0A2LF96</accession>
<evidence type="ECO:0008006" key="4">
    <source>
        <dbReference type="Google" id="ProtNLM"/>
    </source>
</evidence>
<protein>
    <recommendedName>
        <fullName evidence="4">Lipocalin-like domain-containing protein</fullName>
    </recommendedName>
</protein>
<feature type="chain" id="PRO_5001991068" description="Lipocalin-like domain-containing protein" evidence="1">
    <location>
        <begin position="20"/>
        <end position="140"/>
    </location>
</feature>
<reference evidence="2 3" key="1">
    <citation type="submission" date="2013-09" db="EMBL/GenBank/DDBJ databases">
        <authorList>
            <person name="Zeng Z."/>
            <person name="Chen C."/>
        </authorList>
    </citation>
    <scope>NUCLEOTIDE SEQUENCE [LARGE SCALE GENOMIC DNA]</scope>
    <source>
        <strain evidence="2 3">F44-8</strain>
    </source>
</reference>
<dbReference type="RefSeq" id="WP_035136077.1">
    <property type="nucleotide sequence ID" value="NZ_JRLV01000026.1"/>
</dbReference>
<evidence type="ECO:0000313" key="3">
    <source>
        <dbReference type="Proteomes" id="UP000030129"/>
    </source>
</evidence>
<feature type="signal peptide" evidence="1">
    <location>
        <begin position="1"/>
        <end position="19"/>
    </location>
</feature>
<evidence type="ECO:0000256" key="1">
    <source>
        <dbReference type="SAM" id="SignalP"/>
    </source>
</evidence>
<dbReference type="EMBL" id="JRLV01000026">
    <property type="protein sequence ID" value="KGO78792.1"/>
    <property type="molecule type" value="Genomic_DNA"/>
</dbReference>
<proteinExistence type="predicted"/>
<comment type="caution">
    <text evidence="2">The sequence shown here is derived from an EMBL/GenBank/DDBJ whole genome shotgun (WGS) entry which is preliminary data.</text>
</comment>
<dbReference type="STRING" id="1406840.Q763_16520"/>
<keyword evidence="1" id="KW-0732">Signal</keyword>
<dbReference type="PROSITE" id="PS51257">
    <property type="entry name" value="PROKAR_LIPOPROTEIN"/>
    <property type="match status" value="1"/>
</dbReference>